<dbReference type="GO" id="GO:0009535">
    <property type="term" value="C:chloroplast thylakoid membrane"/>
    <property type="evidence" value="ECO:0007669"/>
    <property type="project" value="UniProtKB-SubCell"/>
</dbReference>
<dbReference type="InterPro" id="IPR022796">
    <property type="entry name" value="Chloroa_b-bind"/>
</dbReference>
<protein>
    <recommendedName>
        <fullName evidence="7">Chlorophyll a-b binding protein, chloroplastic</fullName>
    </recommendedName>
</protein>
<evidence type="ECO:0000313" key="8">
    <source>
        <dbReference type="EMBL" id="DAA05900.1"/>
    </source>
</evidence>
<feature type="binding site" evidence="6">
    <location>
        <position position="51"/>
    </location>
    <ligand>
        <name>chlorophyll a</name>
        <dbReference type="ChEBI" id="CHEBI:58416"/>
        <label>1</label>
    </ligand>
</feature>
<evidence type="ECO:0000256" key="4">
    <source>
        <dbReference type="ARBA" id="ARBA00022640"/>
    </source>
</evidence>
<dbReference type="Pfam" id="PF00504">
    <property type="entry name" value="Chloroa_b-bind"/>
    <property type="match status" value="1"/>
</dbReference>
<dbReference type="GO" id="GO:0016168">
    <property type="term" value="F:chlorophyll binding"/>
    <property type="evidence" value="ECO:0007669"/>
    <property type="project" value="UniProtKB-KW"/>
</dbReference>
<dbReference type="Gene3D" id="1.10.3460.10">
    <property type="entry name" value="Chlorophyll a/b binding protein domain"/>
    <property type="match status" value="1"/>
</dbReference>
<keyword evidence="7" id="KW-0603">Photosystem I</keyword>
<evidence type="ECO:0000256" key="3">
    <source>
        <dbReference type="ARBA" id="ARBA00022531"/>
    </source>
</evidence>
<feature type="binding site" evidence="6">
    <location>
        <position position="144"/>
    </location>
    <ligand>
        <name>chlorophyll a</name>
        <dbReference type="ChEBI" id="CHEBI:58416"/>
        <label>1</label>
    </ligand>
</feature>
<feature type="binding site" evidence="6">
    <location>
        <position position="171"/>
    </location>
    <ligand>
        <name>chlorophyll a</name>
        <dbReference type="ChEBI" id="CHEBI:58416"/>
        <label>1</label>
    </ligand>
</feature>
<feature type="binding site" description="axial binding residue" evidence="6">
    <location>
        <position position="156"/>
    </location>
    <ligand>
        <name>chlorophyll b</name>
        <dbReference type="ChEBI" id="CHEBI:61721"/>
        <label>2</label>
    </ligand>
    <ligandPart>
        <name>Mg</name>
        <dbReference type="ChEBI" id="CHEBI:25107"/>
    </ligandPart>
</feature>
<dbReference type="AlphaFoldDB" id="A4QPJ7"/>
<dbReference type="GO" id="GO:0009522">
    <property type="term" value="C:photosystem I"/>
    <property type="evidence" value="ECO:0007669"/>
    <property type="project" value="UniProtKB-KW"/>
</dbReference>
<feature type="binding site" description="axial binding residue" evidence="6">
    <location>
        <position position="56"/>
    </location>
    <ligand>
        <name>chlorophyll b</name>
        <dbReference type="ChEBI" id="CHEBI:61721"/>
        <label>1</label>
    </ligand>
    <ligandPart>
        <name>Mg</name>
        <dbReference type="ChEBI" id="CHEBI:25107"/>
    </ligandPart>
</feature>
<evidence type="ECO:0000256" key="1">
    <source>
        <dbReference type="ARBA" id="ARBA00022494"/>
    </source>
</evidence>
<dbReference type="EMBL" id="BK005997">
    <property type="protein sequence ID" value="DAA05900.1"/>
    <property type="molecule type" value="mRNA"/>
</dbReference>
<evidence type="ECO:0000256" key="2">
    <source>
        <dbReference type="ARBA" id="ARBA00022528"/>
    </source>
</evidence>
<evidence type="ECO:0000256" key="5">
    <source>
        <dbReference type="ARBA" id="ARBA00022991"/>
    </source>
</evidence>
<dbReference type="PANTHER" id="PTHR21649">
    <property type="entry name" value="CHLOROPHYLL A/B BINDING PROTEIN"/>
    <property type="match status" value="1"/>
</dbReference>
<keyword evidence="2 7" id="KW-0150">Chloroplast</keyword>
<feature type="binding site" evidence="6">
    <location>
        <position position="138"/>
    </location>
    <ligand>
        <name>chlorophyll a</name>
        <dbReference type="ChEBI" id="CHEBI:58416"/>
        <label>1</label>
    </ligand>
</feature>
<name>A4QPJ7_ACEAT</name>
<dbReference type="GO" id="GO:0009523">
    <property type="term" value="C:photosystem II"/>
    <property type="evidence" value="ECO:0007669"/>
    <property type="project" value="UniProtKB-KW"/>
</dbReference>
<keyword evidence="4 7" id="KW-0934">Plastid</keyword>
<feature type="binding site" evidence="6">
    <location>
        <position position="139"/>
    </location>
    <ligand>
        <name>chlorophyll a</name>
        <dbReference type="ChEBI" id="CHEBI:58416"/>
        <label>1</label>
    </ligand>
</feature>
<keyword evidence="7" id="KW-0604">Photosystem II</keyword>
<organism evidence="8">
    <name type="scientific">Acetabularia acetabulum</name>
    <name type="common">Mermaid's wine glass</name>
    <name type="synonym">Acetabularia mediterranea</name>
    <dbReference type="NCBI Taxonomy" id="35845"/>
    <lineage>
        <taxon>Eukaryota</taxon>
        <taxon>Viridiplantae</taxon>
        <taxon>Chlorophyta</taxon>
        <taxon>core chlorophytes</taxon>
        <taxon>Ulvophyceae</taxon>
        <taxon>TCBD clade</taxon>
        <taxon>Dasycladales</taxon>
        <taxon>Polyphysaceae</taxon>
        <taxon>Acetabularia</taxon>
    </lineage>
</organism>
<sequence length="192" mass="21004">MIVNASSDRQMWLVGAAAPEHLDGSLAGDFGFDPLGLGSEPDRLKWYVEAEKTNGRWAMMAVAGILGQELLGVTPKWFEAGAKDYGIPFFPLLAMEAIILGFLETKRYQGFKTTGSSGFLNSFPFDPANMNSPDMQLKEIKNGRLAMIAFVGFSVQALVTREGPIEGLFNHIGDPFGHNITANVMNLPEYIQ</sequence>
<reference evidence="8" key="1">
    <citation type="journal article" date="2007" name="Plant Physiol.">
        <title>Tracing the evolution of the light-harvesting antennae in chlorophyll a/b-containing organisms.</title>
        <authorList>
            <person name="Koziol A.G."/>
            <person name="Borza T."/>
            <person name="Ishida K."/>
            <person name="Keeling P."/>
            <person name="Lee R.W."/>
            <person name="Durnford D.G."/>
        </authorList>
    </citation>
    <scope>NUCLEOTIDE SEQUENCE</scope>
</reference>
<evidence type="ECO:0000256" key="7">
    <source>
        <dbReference type="RuleBase" id="RU363080"/>
    </source>
</evidence>
<comment type="similarity">
    <text evidence="7">Belongs to the light-harvesting chlorophyll a/b-binding (LHC) protein family.</text>
</comment>
<accession>A4QPJ7</accession>
<dbReference type="GO" id="GO:0009765">
    <property type="term" value="P:photosynthesis, light harvesting"/>
    <property type="evidence" value="ECO:0007669"/>
    <property type="project" value="InterPro"/>
</dbReference>
<keyword evidence="5 7" id="KW-0157">Chromophore</keyword>
<dbReference type="SUPFAM" id="SSF103511">
    <property type="entry name" value="Chlorophyll a-b binding protein"/>
    <property type="match status" value="1"/>
</dbReference>
<evidence type="ECO:0000256" key="6">
    <source>
        <dbReference type="PIRSR" id="PIRSR601344-1"/>
    </source>
</evidence>
<keyword evidence="1 6" id="KW-0148">Chlorophyll</keyword>
<keyword evidence="3 7" id="KW-0602">Photosynthesis</keyword>
<dbReference type="InterPro" id="IPR001344">
    <property type="entry name" value="Chloro_AB-bd_pln"/>
</dbReference>
<feature type="binding site" evidence="6">
    <location>
        <position position="142"/>
    </location>
    <ligand>
        <name>chlorophyll a</name>
        <dbReference type="ChEBI" id="CHEBI:58416"/>
        <label>1</label>
    </ligand>
</feature>
<comment type="function">
    <text evidence="7">The light-harvesting complex (LHC) functions as a light receptor, it captures and delivers excitation energy to photosystems with which it is closely associated.</text>
</comment>
<keyword evidence="7" id="KW-0793">Thylakoid</keyword>
<comment type="subcellular location">
    <subcellularLocation>
        <location evidence="7">Plastid</location>
        <location evidence="7">Chloroplast thylakoid membrane</location>
    </subcellularLocation>
</comment>
<proteinExistence type="evidence at transcript level"/>